<sequence length="51" mass="5949">MQERPYATAYWPFSVRESCTSNANPPSSIKMPSKPMFETAFRYRSNQATWV</sequence>
<organism evidence="1 2">
    <name type="scientific">Neisseria meningitidis serogroup B</name>
    <dbReference type="NCBI Taxonomy" id="491"/>
    <lineage>
        <taxon>Bacteria</taxon>
        <taxon>Pseudomonadati</taxon>
        <taxon>Pseudomonadota</taxon>
        <taxon>Betaproteobacteria</taxon>
        <taxon>Neisseriales</taxon>
        <taxon>Neisseriaceae</taxon>
        <taxon>Neisseria</taxon>
    </lineage>
</organism>
<dbReference type="Proteomes" id="UP000182715">
    <property type="component" value="Unassembled WGS sequence"/>
</dbReference>
<name>A0A0H5QXU3_NEIMI</name>
<proteinExistence type="predicted"/>
<accession>A0A0H5QXU3</accession>
<protein>
    <submittedName>
        <fullName evidence="1">Uncharacterized protein</fullName>
    </submittedName>
</protein>
<reference evidence="1 2" key="1">
    <citation type="submission" date="2014-11" db="EMBL/GenBank/DDBJ databases">
        <authorList>
            <person name="Diene M.Seydina."/>
        </authorList>
    </citation>
    <scope>NUCLEOTIDE SEQUENCE [LARGE SCALE GENOMIC DNA]</scope>
    <source>
        <strain evidence="1 2">Neisseria meningitidis CHUV</strain>
    </source>
</reference>
<dbReference type="EMBL" id="CVTF01000134">
    <property type="protein sequence ID" value="CRZ00393.1"/>
    <property type="molecule type" value="Genomic_DNA"/>
</dbReference>
<evidence type="ECO:0000313" key="2">
    <source>
        <dbReference type="Proteomes" id="UP000182715"/>
    </source>
</evidence>
<evidence type="ECO:0000313" key="1">
    <source>
        <dbReference type="EMBL" id="CRZ00393.1"/>
    </source>
</evidence>
<dbReference type="AlphaFoldDB" id="A0A0H5QXU3"/>